<dbReference type="InterPro" id="IPR043129">
    <property type="entry name" value="ATPase_NBD"/>
</dbReference>
<gene>
    <name evidence="2" type="ORF">EC518_07975</name>
</gene>
<dbReference type="AlphaFoldDB" id="A0A438XJ86"/>
<name>A0A438XJ86_HELPX</name>
<dbReference type="SUPFAM" id="SSF53067">
    <property type="entry name" value="Actin-like ATPase domain"/>
    <property type="match status" value="1"/>
</dbReference>
<reference evidence="2 3" key="1">
    <citation type="submission" date="2018-11" db="EMBL/GenBank/DDBJ databases">
        <title>Genetic determinants and prediction of antibiotic resistance phenotypes in Helicobacter pylori.</title>
        <authorList>
            <person name="Wagner K."/>
        </authorList>
    </citation>
    <scope>NUCLEOTIDE SEQUENCE [LARGE SCALE GENOMIC DNA]</scope>
    <source>
        <strain evidence="2 3">ZH70</strain>
    </source>
</reference>
<evidence type="ECO:0000313" key="3">
    <source>
        <dbReference type="Proteomes" id="UP000289022"/>
    </source>
</evidence>
<comment type="caution">
    <text evidence="2">The sequence shown here is derived from an EMBL/GenBank/DDBJ whole genome shotgun (WGS) entry which is preliminary data.</text>
</comment>
<dbReference type="InterPro" id="IPR000905">
    <property type="entry name" value="Gcp-like_dom"/>
</dbReference>
<organism evidence="2 3">
    <name type="scientific">Helicobacter pylori</name>
    <name type="common">Campylobacter pylori</name>
    <dbReference type="NCBI Taxonomy" id="210"/>
    <lineage>
        <taxon>Bacteria</taxon>
        <taxon>Pseudomonadati</taxon>
        <taxon>Campylobacterota</taxon>
        <taxon>Epsilonproteobacteria</taxon>
        <taxon>Campylobacterales</taxon>
        <taxon>Helicobacteraceae</taxon>
        <taxon>Helicobacter</taxon>
    </lineage>
</organism>
<keyword evidence="2" id="KW-0808">Transferase</keyword>
<dbReference type="Proteomes" id="UP000289022">
    <property type="component" value="Unassembled WGS sequence"/>
</dbReference>
<proteinExistence type="predicted"/>
<dbReference type="EMBL" id="RJGP01000460">
    <property type="protein sequence ID" value="RVZ36624.1"/>
    <property type="molecule type" value="Genomic_DNA"/>
</dbReference>
<dbReference type="PANTHER" id="PTHR11735:SF6">
    <property type="entry name" value="TRNA N6-ADENOSINE THREONYLCARBAMOYLTRANSFERASE, MITOCHONDRIAL"/>
    <property type="match status" value="1"/>
</dbReference>
<feature type="non-terminal residue" evidence="2">
    <location>
        <position position="1"/>
    </location>
</feature>
<protein>
    <submittedName>
        <fullName evidence="2">tRNA (Adenosine(37)-N6)-threonylcarbamoyltransferase complex transferase subunit TsaD</fullName>
    </submittedName>
</protein>
<dbReference type="Pfam" id="PF00814">
    <property type="entry name" value="TsaD"/>
    <property type="match status" value="1"/>
</dbReference>
<dbReference type="PANTHER" id="PTHR11735">
    <property type="entry name" value="TRNA N6-ADENOSINE THREONYLCARBAMOYLTRANSFERASE"/>
    <property type="match status" value="1"/>
</dbReference>
<dbReference type="GO" id="GO:0016740">
    <property type="term" value="F:transferase activity"/>
    <property type="evidence" value="ECO:0007669"/>
    <property type="project" value="UniProtKB-KW"/>
</dbReference>
<feature type="domain" description="Gcp-like" evidence="1">
    <location>
        <begin position="4"/>
        <end position="77"/>
    </location>
</feature>
<dbReference type="Gene3D" id="3.30.420.40">
    <property type="match status" value="2"/>
</dbReference>
<accession>A0A438XJ86</accession>
<evidence type="ECO:0000259" key="1">
    <source>
        <dbReference type="Pfam" id="PF00814"/>
    </source>
</evidence>
<sequence length="107" mass="12193">KIKQKISYHFQSAAIEHLIQQTTRYFKIKRPKIFGIVGGASQNLALRKAFENLCAEFDCKLVLAPLEFCSDNAAMIGRSSLEAYQKKRFVPLEKANISPRTLLKSFE</sequence>
<evidence type="ECO:0000313" key="2">
    <source>
        <dbReference type="EMBL" id="RVZ36624.1"/>
    </source>
</evidence>